<dbReference type="Proteomes" id="UP000620633">
    <property type="component" value="Unassembled WGS sequence"/>
</dbReference>
<sequence length="109" mass="11525">MTDHPHPNDLPDPALPDHALPDPVLDALLAQARTLTPEDSGAAGRFLTAHRARQEAARQQRARTRRAGWVSAALASAAVVAGLTVLRPAPALPSSAAYDAYQSAWGEGW</sequence>
<keyword evidence="2" id="KW-0472">Membrane</keyword>
<dbReference type="RefSeq" id="WP_189101672.1">
    <property type="nucleotide sequence ID" value="NZ_BMQO01000009.1"/>
</dbReference>
<reference evidence="4" key="1">
    <citation type="journal article" date="2019" name="Int. J. Syst. Evol. Microbiol.">
        <title>The Global Catalogue of Microorganisms (GCM) 10K type strain sequencing project: providing services to taxonomists for standard genome sequencing and annotation.</title>
        <authorList>
            <consortium name="The Broad Institute Genomics Platform"/>
            <consortium name="The Broad Institute Genome Sequencing Center for Infectious Disease"/>
            <person name="Wu L."/>
            <person name="Ma J."/>
        </authorList>
    </citation>
    <scope>NUCLEOTIDE SEQUENCE [LARGE SCALE GENOMIC DNA]</scope>
    <source>
        <strain evidence="4">JCM 31406</strain>
    </source>
</reference>
<organism evidence="3 4">
    <name type="scientific">Deinococcus knuensis</name>
    <dbReference type="NCBI Taxonomy" id="1837380"/>
    <lineage>
        <taxon>Bacteria</taxon>
        <taxon>Thermotogati</taxon>
        <taxon>Deinococcota</taxon>
        <taxon>Deinococci</taxon>
        <taxon>Deinococcales</taxon>
        <taxon>Deinococcaceae</taxon>
        <taxon>Deinococcus</taxon>
    </lineage>
</organism>
<evidence type="ECO:0000313" key="3">
    <source>
        <dbReference type="EMBL" id="GGS29623.1"/>
    </source>
</evidence>
<name>A0ABQ2SHG8_9DEIO</name>
<dbReference type="EMBL" id="BMQO01000009">
    <property type="protein sequence ID" value="GGS29623.1"/>
    <property type="molecule type" value="Genomic_DNA"/>
</dbReference>
<evidence type="ECO:0008006" key="5">
    <source>
        <dbReference type="Google" id="ProtNLM"/>
    </source>
</evidence>
<proteinExistence type="predicted"/>
<feature type="region of interest" description="Disordered" evidence="1">
    <location>
        <begin position="1"/>
        <end position="21"/>
    </location>
</feature>
<gene>
    <name evidence="3" type="ORF">GCM10008961_21650</name>
</gene>
<feature type="transmembrane region" description="Helical" evidence="2">
    <location>
        <begin position="67"/>
        <end position="86"/>
    </location>
</feature>
<evidence type="ECO:0000313" key="4">
    <source>
        <dbReference type="Proteomes" id="UP000620633"/>
    </source>
</evidence>
<evidence type="ECO:0000256" key="1">
    <source>
        <dbReference type="SAM" id="MobiDB-lite"/>
    </source>
</evidence>
<accession>A0ABQ2SHG8</accession>
<evidence type="ECO:0000256" key="2">
    <source>
        <dbReference type="SAM" id="Phobius"/>
    </source>
</evidence>
<comment type="caution">
    <text evidence="3">The sequence shown here is derived from an EMBL/GenBank/DDBJ whole genome shotgun (WGS) entry which is preliminary data.</text>
</comment>
<keyword evidence="2" id="KW-1133">Transmembrane helix</keyword>
<keyword evidence="2" id="KW-0812">Transmembrane</keyword>
<keyword evidence="4" id="KW-1185">Reference proteome</keyword>
<protein>
    <recommendedName>
        <fullName evidence="5">Anti-sigma factor</fullName>
    </recommendedName>
</protein>